<evidence type="ECO:0000259" key="1">
    <source>
        <dbReference type="Pfam" id="PF01909"/>
    </source>
</evidence>
<dbReference type="EMBL" id="CAAHCZ010000003">
    <property type="protein sequence ID" value="VGM09055.1"/>
    <property type="molecule type" value="Genomic_DNA"/>
</dbReference>
<feature type="domain" description="Polymerase nucleotidyl transferase" evidence="1">
    <location>
        <begin position="3"/>
        <end position="37"/>
    </location>
</feature>
<accession>A0A486D9Q2</accession>
<dbReference type="Gene3D" id="3.30.460.10">
    <property type="entry name" value="Beta Polymerase, domain 2"/>
    <property type="match status" value="1"/>
</dbReference>
<dbReference type="AlphaFoldDB" id="A0A486D9Q2"/>
<proteinExistence type="predicted"/>
<dbReference type="GO" id="GO:0016779">
    <property type="term" value="F:nucleotidyltransferase activity"/>
    <property type="evidence" value="ECO:0007669"/>
    <property type="project" value="InterPro"/>
</dbReference>
<name>A0A486D9Q2_KLEPN</name>
<dbReference type="RefSeq" id="WP_000351986.1">
    <property type="nucleotide sequence ID" value="NZ_JANWTF010000009.1"/>
</dbReference>
<dbReference type="SUPFAM" id="SSF81301">
    <property type="entry name" value="Nucleotidyltransferase"/>
    <property type="match status" value="1"/>
</dbReference>
<reference evidence="2" key="1">
    <citation type="submission" date="2019-03" db="EMBL/GenBank/DDBJ databases">
        <authorList>
            <consortium name="Pathogen Informatics"/>
        </authorList>
    </citation>
    <scope>NUCLEOTIDE SEQUENCE</scope>
    <source>
        <strain evidence="2">5012STDY7626466</strain>
    </source>
</reference>
<dbReference type="CDD" id="cd05403">
    <property type="entry name" value="NT_KNTase_like"/>
    <property type="match status" value="1"/>
</dbReference>
<dbReference type="Pfam" id="PF01909">
    <property type="entry name" value="NTP_transf_2"/>
    <property type="match status" value="1"/>
</dbReference>
<protein>
    <recommendedName>
        <fullName evidence="1">Polymerase nucleotidyl transferase domain-containing protein</fullName>
    </recommendedName>
</protein>
<gene>
    <name evidence="2" type="ORF">SAMEA4873656_02581</name>
</gene>
<dbReference type="InterPro" id="IPR043519">
    <property type="entry name" value="NT_sf"/>
</dbReference>
<dbReference type="InterPro" id="IPR002934">
    <property type="entry name" value="Polymerase_NTP_transf_dom"/>
</dbReference>
<organism evidence="2">
    <name type="scientific">Klebsiella pneumoniae</name>
    <dbReference type="NCBI Taxonomy" id="573"/>
    <lineage>
        <taxon>Bacteria</taxon>
        <taxon>Pseudomonadati</taxon>
        <taxon>Pseudomonadota</taxon>
        <taxon>Gammaproteobacteria</taxon>
        <taxon>Enterobacterales</taxon>
        <taxon>Enterobacteriaceae</taxon>
        <taxon>Klebsiella/Raoultella group</taxon>
        <taxon>Klebsiella</taxon>
        <taxon>Klebsiella pneumoniae complex</taxon>
    </lineage>
</organism>
<sequence length="219" mass="24732">MDIKSLVIYGSTARGDQTEASDVDMFAIYDGLHYKMIVKGKLNIAMYPVALAKKIMEGGSLFALHLKEEGLPIFNEELFESISSSFKYKENYSDDIDTATKLLHFICAENNNIQNKFLMNKRISWCVRTILISLSAEMRAPIFAKESLALKFSTELITHQDISTLIDLKSSKDDSKKLIPICQNFLSVYGVRVNGFMTHPFLRKSIKSLTNGNGTSFNY</sequence>
<evidence type="ECO:0000313" key="2">
    <source>
        <dbReference type="EMBL" id="VGM09055.1"/>
    </source>
</evidence>